<dbReference type="InterPro" id="IPR044861">
    <property type="entry name" value="IPNS-like_FE2OG_OXY"/>
</dbReference>
<dbReference type="OrthoDB" id="288590at2759"/>
<evidence type="ECO:0000313" key="7">
    <source>
        <dbReference type="EMBL" id="KEZ39952.1"/>
    </source>
</evidence>
<comment type="similarity">
    <text evidence="1 5">Belongs to the iron/ascorbate-dependent oxidoreductase family.</text>
</comment>
<dbReference type="KEGG" id="sapo:SAPIO_CDS8924"/>
<dbReference type="Pfam" id="PF03171">
    <property type="entry name" value="2OG-FeII_Oxy"/>
    <property type="match status" value="1"/>
</dbReference>
<dbReference type="Pfam" id="PF14226">
    <property type="entry name" value="DIOX_N"/>
    <property type="match status" value="1"/>
</dbReference>
<keyword evidence="3 5" id="KW-0560">Oxidoreductase</keyword>
<evidence type="ECO:0000256" key="4">
    <source>
        <dbReference type="ARBA" id="ARBA00023004"/>
    </source>
</evidence>
<protein>
    <recommendedName>
        <fullName evidence="6">Fe2OG dioxygenase domain-containing protein</fullName>
    </recommendedName>
</protein>
<evidence type="ECO:0000256" key="2">
    <source>
        <dbReference type="ARBA" id="ARBA00022723"/>
    </source>
</evidence>
<keyword evidence="8" id="KW-1185">Reference proteome</keyword>
<evidence type="ECO:0000256" key="3">
    <source>
        <dbReference type="ARBA" id="ARBA00023002"/>
    </source>
</evidence>
<evidence type="ECO:0000256" key="5">
    <source>
        <dbReference type="RuleBase" id="RU003682"/>
    </source>
</evidence>
<keyword evidence="4 5" id="KW-0408">Iron</keyword>
<proteinExistence type="inferred from homology"/>
<dbReference type="InterPro" id="IPR026992">
    <property type="entry name" value="DIOX_N"/>
</dbReference>
<evidence type="ECO:0000259" key="6">
    <source>
        <dbReference type="PROSITE" id="PS51471"/>
    </source>
</evidence>
<dbReference type="OMA" id="FTTRHDP"/>
<dbReference type="SUPFAM" id="SSF51197">
    <property type="entry name" value="Clavaminate synthase-like"/>
    <property type="match status" value="1"/>
</dbReference>
<dbReference type="EMBL" id="JOWA01000132">
    <property type="protein sequence ID" value="KEZ39952.1"/>
    <property type="molecule type" value="Genomic_DNA"/>
</dbReference>
<evidence type="ECO:0000313" key="8">
    <source>
        <dbReference type="Proteomes" id="UP000028545"/>
    </source>
</evidence>
<dbReference type="InterPro" id="IPR027443">
    <property type="entry name" value="IPNS-like_sf"/>
</dbReference>
<dbReference type="HOGENOM" id="CLU_010119_6_2_1"/>
<dbReference type="GeneID" id="27727996"/>
<dbReference type="FunFam" id="2.60.120.330:FF:000051">
    <property type="entry name" value="Clavaminate synthase-like protein"/>
    <property type="match status" value="1"/>
</dbReference>
<accession>A0A084FXZ0</accession>
<gene>
    <name evidence="7" type="ORF">SAPIO_CDS8924</name>
</gene>
<dbReference type="AlphaFoldDB" id="A0A084FXZ0"/>
<dbReference type="GO" id="GO:0046872">
    <property type="term" value="F:metal ion binding"/>
    <property type="evidence" value="ECO:0007669"/>
    <property type="project" value="UniProtKB-KW"/>
</dbReference>
<name>A0A084FXZ0_PSEDA</name>
<dbReference type="Gene3D" id="2.60.120.330">
    <property type="entry name" value="B-lactam Antibiotic, Isopenicillin N Synthase, Chain"/>
    <property type="match status" value="1"/>
</dbReference>
<dbReference type="PANTHER" id="PTHR10209">
    <property type="entry name" value="OXIDOREDUCTASE, 2OG-FE II OXYGENASE FAMILY PROTEIN"/>
    <property type="match status" value="1"/>
</dbReference>
<keyword evidence="2 5" id="KW-0479">Metal-binding</keyword>
<comment type="caution">
    <text evidence="7">The sequence shown here is derived from an EMBL/GenBank/DDBJ whole genome shotgun (WGS) entry which is preliminary data.</text>
</comment>
<dbReference type="InterPro" id="IPR005123">
    <property type="entry name" value="Oxoglu/Fe-dep_dioxygenase_dom"/>
</dbReference>
<dbReference type="Proteomes" id="UP000028545">
    <property type="component" value="Unassembled WGS sequence"/>
</dbReference>
<reference evidence="7 8" key="1">
    <citation type="journal article" date="2014" name="Genome Announc.">
        <title>Draft genome sequence of the pathogenic fungus Scedosporium apiospermum.</title>
        <authorList>
            <person name="Vandeputte P."/>
            <person name="Ghamrawi S."/>
            <person name="Rechenmann M."/>
            <person name="Iltis A."/>
            <person name="Giraud S."/>
            <person name="Fleury M."/>
            <person name="Thornton C."/>
            <person name="Delhaes L."/>
            <person name="Meyer W."/>
            <person name="Papon N."/>
            <person name="Bouchara J.P."/>
        </authorList>
    </citation>
    <scope>NUCLEOTIDE SEQUENCE [LARGE SCALE GENOMIC DNA]</scope>
    <source>
        <strain evidence="7 8">IHEM 14462</strain>
    </source>
</reference>
<dbReference type="RefSeq" id="XP_016639751.1">
    <property type="nucleotide sequence ID" value="XM_016790448.1"/>
</dbReference>
<dbReference type="GO" id="GO:0016491">
    <property type="term" value="F:oxidoreductase activity"/>
    <property type="evidence" value="ECO:0007669"/>
    <property type="project" value="UniProtKB-KW"/>
</dbReference>
<dbReference type="PANTHER" id="PTHR10209:SF886">
    <property type="entry name" value="UPF0676 PROTEIN C1494.01"/>
    <property type="match status" value="1"/>
</dbReference>
<dbReference type="GO" id="GO:0044283">
    <property type="term" value="P:small molecule biosynthetic process"/>
    <property type="evidence" value="ECO:0007669"/>
    <property type="project" value="UniProtKB-ARBA"/>
</dbReference>
<dbReference type="PROSITE" id="PS51471">
    <property type="entry name" value="FE2OG_OXY"/>
    <property type="match status" value="1"/>
</dbReference>
<organism evidence="7 8">
    <name type="scientific">Pseudallescheria apiosperma</name>
    <name type="common">Scedosporium apiospermum</name>
    <dbReference type="NCBI Taxonomy" id="563466"/>
    <lineage>
        <taxon>Eukaryota</taxon>
        <taxon>Fungi</taxon>
        <taxon>Dikarya</taxon>
        <taxon>Ascomycota</taxon>
        <taxon>Pezizomycotina</taxon>
        <taxon>Sordariomycetes</taxon>
        <taxon>Hypocreomycetidae</taxon>
        <taxon>Microascales</taxon>
        <taxon>Microascaceae</taxon>
        <taxon>Scedosporium</taxon>
    </lineage>
</organism>
<feature type="domain" description="Fe2OG dioxygenase" evidence="6">
    <location>
        <begin position="171"/>
        <end position="303"/>
    </location>
</feature>
<evidence type="ECO:0000256" key="1">
    <source>
        <dbReference type="ARBA" id="ARBA00008056"/>
    </source>
</evidence>
<dbReference type="VEuPathDB" id="FungiDB:SAPIO_CDS8924"/>
<sequence>MTTAATETAHIPVIDLSAPGKSEQDIAKELCEAAIEHGFIYIRSSGVDVSLEAVDRAFQLSKELFGKTSAEEKERCKILKNNRGWSGIRSETLDPKNQKVPSRAFNFGEFINGKAQQVLPDTISPHEDEIHNFFQSCDALARRILYLLGIGLEVNPPDFFASAHLREKGHSGTTLRFLHYPSLQGLDISADDSIRAGAHSDYGSLTLLFRLPKQAGLQILPHSSSPWLPVPVQPHGTLSDPSPPILVNIGDLLSYWTDGLLRSTMHRVALPYSSSKEEKNPVGVPEGEGFEGDRYSIAFFCHPVGTARLERVPSEVVRRRRREVEVGDGDGEGEEGERRVVTADEHLQMRLRASYLDLYKD</sequence>